<accession>A0A1I7X3I8</accession>
<dbReference type="AlphaFoldDB" id="A0A1I7X3I8"/>
<evidence type="ECO:0000313" key="2">
    <source>
        <dbReference type="WBParaSite" id="Hba_12070"/>
    </source>
</evidence>
<protein>
    <submittedName>
        <fullName evidence="2">Uncharacterized protein</fullName>
    </submittedName>
</protein>
<evidence type="ECO:0000313" key="1">
    <source>
        <dbReference type="Proteomes" id="UP000095283"/>
    </source>
</evidence>
<dbReference type="Proteomes" id="UP000095283">
    <property type="component" value="Unplaced"/>
</dbReference>
<dbReference type="WBParaSite" id="Hba_12070">
    <property type="protein sequence ID" value="Hba_12070"/>
    <property type="gene ID" value="Hba_12070"/>
</dbReference>
<name>A0A1I7X3I8_HETBA</name>
<proteinExistence type="predicted"/>
<keyword evidence="1" id="KW-1185">Reference proteome</keyword>
<reference evidence="2" key="1">
    <citation type="submission" date="2016-11" db="UniProtKB">
        <authorList>
            <consortium name="WormBaseParasite"/>
        </authorList>
    </citation>
    <scope>IDENTIFICATION</scope>
</reference>
<sequence length="102" mass="11741">MEEMQFLAKDGVLWGLKRLYYISETNRAYIETSTRKDSMAVVEPSSIQIHQALTNYGGHQQRRGGFEAAKDVGPLLIDRTFLITFMETTTLQYVHRVRAQDT</sequence>
<organism evidence="1 2">
    <name type="scientific">Heterorhabditis bacteriophora</name>
    <name type="common">Entomopathogenic nematode worm</name>
    <dbReference type="NCBI Taxonomy" id="37862"/>
    <lineage>
        <taxon>Eukaryota</taxon>
        <taxon>Metazoa</taxon>
        <taxon>Ecdysozoa</taxon>
        <taxon>Nematoda</taxon>
        <taxon>Chromadorea</taxon>
        <taxon>Rhabditida</taxon>
        <taxon>Rhabditina</taxon>
        <taxon>Rhabditomorpha</taxon>
        <taxon>Strongyloidea</taxon>
        <taxon>Heterorhabditidae</taxon>
        <taxon>Heterorhabditis</taxon>
    </lineage>
</organism>